<keyword evidence="1" id="KW-0812">Transmembrane</keyword>
<keyword evidence="1" id="KW-1133">Transmembrane helix</keyword>
<evidence type="ECO:0000256" key="1">
    <source>
        <dbReference type="SAM" id="Phobius"/>
    </source>
</evidence>
<evidence type="ECO:0000313" key="2">
    <source>
        <dbReference type="EMBL" id="SPF38817.1"/>
    </source>
</evidence>
<sequence length="175" mass="18728">MLLGISFSLQPSSIAVDRIVFLAQSCLLNTGSGKSGLKKALLILVALVLAPMLVVSLAVLAAGDWRTIGQTGAGDTVSVSSVRVLKSNQRIALVRVEYKEPAKLPQGGPFSEMRARVRFNCSSGTASPTTEWFYTRDRSGRCVVTKKANRDDQFGKDLEGGFAEMVSRSVCGEGK</sequence>
<protein>
    <submittedName>
        <fullName evidence="2">Uncharacterized protein</fullName>
    </submittedName>
</protein>
<feature type="transmembrane region" description="Helical" evidence="1">
    <location>
        <begin position="39"/>
        <end position="62"/>
    </location>
</feature>
<dbReference type="Proteomes" id="UP000238701">
    <property type="component" value="Unassembled WGS sequence"/>
</dbReference>
<accession>A0A2U3KH06</accession>
<reference evidence="3" key="1">
    <citation type="submission" date="2018-02" db="EMBL/GenBank/DDBJ databases">
        <authorList>
            <person name="Hausmann B."/>
        </authorList>
    </citation>
    <scope>NUCLEOTIDE SEQUENCE [LARGE SCALE GENOMIC DNA]</scope>
    <source>
        <strain evidence="3">Peat soil MAG SbA1</strain>
    </source>
</reference>
<dbReference type="EMBL" id="OMOD01000112">
    <property type="protein sequence ID" value="SPF38817.1"/>
    <property type="molecule type" value="Genomic_DNA"/>
</dbReference>
<proteinExistence type="predicted"/>
<keyword evidence="1" id="KW-0472">Membrane</keyword>
<evidence type="ECO:0000313" key="3">
    <source>
        <dbReference type="Proteomes" id="UP000238701"/>
    </source>
</evidence>
<dbReference type="AlphaFoldDB" id="A0A2U3KH06"/>
<gene>
    <name evidence="2" type="ORF">SBA1_200008</name>
</gene>
<organism evidence="2 3">
    <name type="scientific">Candidatus Sulfotelmatobacter kueseliae</name>
    <dbReference type="NCBI Taxonomy" id="2042962"/>
    <lineage>
        <taxon>Bacteria</taxon>
        <taxon>Pseudomonadati</taxon>
        <taxon>Acidobacteriota</taxon>
        <taxon>Terriglobia</taxon>
        <taxon>Terriglobales</taxon>
        <taxon>Candidatus Korobacteraceae</taxon>
        <taxon>Candidatus Sulfotelmatobacter</taxon>
    </lineage>
</organism>
<name>A0A2U3KH06_9BACT</name>